<comment type="function">
    <text evidence="2">Has a role in nuclear-cytoplasmic transport of proteins and mRNAs.</text>
</comment>
<evidence type="ECO:0000256" key="1">
    <source>
        <dbReference type="ARBA" id="ARBA00022490"/>
    </source>
</evidence>
<dbReference type="FunFam" id="3.10.450.50:FF:000005">
    <property type="entry name" value="Nuclear transport factor 2"/>
    <property type="match status" value="1"/>
</dbReference>
<keyword evidence="1 2" id="KW-0963">Cytoplasm</keyword>
<comment type="subcellular location">
    <subcellularLocation>
        <location evidence="2">Cytoplasm</location>
    </subcellularLocation>
    <subcellularLocation>
        <location evidence="2">Nucleus</location>
    </subcellularLocation>
</comment>
<dbReference type="EMBL" id="GCKF01003277">
    <property type="protein sequence ID" value="JAG99275.1"/>
    <property type="molecule type" value="Transcribed_RNA"/>
</dbReference>
<dbReference type="SUPFAM" id="SSF54427">
    <property type="entry name" value="NTF2-like"/>
    <property type="match status" value="1"/>
</dbReference>
<dbReference type="PROSITE" id="PS50177">
    <property type="entry name" value="NTF2_DOMAIN"/>
    <property type="match status" value="1"/>
</dbReference>
<dbReference type="Gene3D" id="3.10.450.50">
    <property type="match status" value="1"/>
</dbReference>
<dbReference type="CDD" id="cd00780">
    <property type="entry name" value="NTF2"/>
    <property type="match status" value="1"/>
</dbReference>
<feature type="domain" description="NTF2" evidence="3">
    <location>
        <begin position="7"/>
        <end position="120"/>
    </location>
</feature>
<evidence type="ECO:0000259" key="3">
    <source>
        <dbReference type="PROSITE" id="PS50177"/>
    </source>
</evidence>
<dbReference type="InterPro" id="IPR002075">
    <property type="entry name" value="NTF2_dom"/>
</dbReference>
<accession>A0A0D6RB61</accession>
<keyword evidence="2" id="KW-0539">Nucleus</keyword>
<dbReference type="AlphaFoldDB" id="A0A0D6RB61"/>
<dbReference type="Pfam" id="PF02136">
    <property type="entry name" value="NTF2"/>
    <property type="match status" value="1"/>
</dbReference>
<keyword evidence="2" id="KW-0813">Transport</keyword>
<dbReference type="GO" id="GO:0005737">
    <property type="term" value="C:cytoplasm"/>
    <property type="evidence" value="ECO:0007669"/>
    <property type="project" value="UniProtKB-SubCell"/>
</dbReference>
<dbReference type="InterPro" id="IPR032710">
    <property type="entry name" value="NTF2-like_dom_sf"/>
</dbReference>
<reference evidence="4" key="1">
    <citation type="submission" date="2015-03" db="EMBL/GenBank/DDBJ databases">
        <title>A transcriptome of Araucaria cunninghamii, an australian fine timber species.</title>
        <authorList>
            <person name="Jing Yi C.J.Y."/>
            <person name="Yin San L.Y.S."/>
            <person name="Abdul Karim S.S."/>
            <person name="Wan Azmi N.N."/>
            <person name="Hercus R.R."/>
            <person name="Croft L.L."/>
        </authorList>
    </citation>
    <scope>NUCLEOTIDE SEQUENCE</scope>
    <source>
        <strain evidence="4">MI0301</strain>
        <tissue evidence="4">Leaf</tissue>
    </source>
</reference>
<dbReference type="GO" id="GO:0051028">
    <property type="term" value="P:mRNA transport"/>
    <property type="evidence" value="ECO:0007669"/>
    <property type="project" value="UniProtKB-UniRule"/>
</dbReference>
<protein>
    <recommendedName>
        <fullName evidence="3">NTF2 domain-containing protein</fullName>
    </recommendedName>
</protein>
<evidence type="ECO:0000256" key="2">
    <source>
        <dbReference type="RuleBase" id="RU369002"/>
    </source>
</evidence>
<sequence>MADFSAVGQQFVDFYYKTFDGDRGQLAALYREGSMLTFEGAPFQGTGNILEKLKSLPFQKVQHRVDTCDAQPVNQDGGILVLVSGALMVDEQPQPMSYVQSFTLMPESGSYYIQNDVFRLVYAAG</sequence>
<dbReference type="InterPro" id="IPR045875">
    <property type="entry name" value="NTF2"/>
</dbReference>
<dbReference type="GO" id="GO:0005635">
    <property type="term" value="C:nuclear envelope"/>
    <property type="evidence" value="ECO:0007669"/>
    <property type="project" value="UniProtKB-ARBA"/>
</dbReference>
<organism evidence="4">
    <name type="scientific">Araucaria cunninghamii</name>
    <name type="common">Hoop pine</name>
    <name type="synonym">Moreton Bay pine</name>
    <dbReference type="NCBI Taxonomy" id="56994"/>
    <lineage>
        <taxon>Eukaryota</taxon>
        <taxon>Viridiplantae</taxon>
        <taxon>Streptophyta</taxon>
        <taxon>Embryophyta</taxon>
        <taxon>Tracheophyta</taxon>
        <taxon>Spermatophyta</taxon>
        <taxon>Pinopsida</taxon>
        <taxon>Pinidae</taxon>
        <taxon>Conifers II</taxon>
        <taxon>Araucariales</taxon>
        <taxon>Araucariaceae</taxon>
        <taxon>Araucaria</taxon>
    </lineage>
</organism>
<dbReference type="PANTHER" id="PTHR12612">
    <property type="entry name" value="NUCLEAR TRANSPORT FACTOR 2"/>
    <property type="match status" value="1"/>
</dbReference>
<evidence type="ECO:0000313" key="4">
    <source>
        <dbReference type="EMBL" id="JAG99275.1"/>
    </source>
</evidence>
<dbReference type="GO" id="GO:0006606">
    <property type="term" value="P:protein import into nucleus"/>
    <property type="evidence" value="ECO:0007669"/>
    <property type="project" value="UniProtKB-ARBA"/>
</dbReference>
<proteinExistence type="predicted"/>
<keyword evidence="2" id="KW-0653">Protein transport</keyword>
<dbReference type="InterPro" id="IPR018222">
    <property type="entry name" value="Nuclear_transport_factor_2_euk"/>
</dbReference>
<name>A0A0D6RB61_ARACU</name>